<accession>A0A481ZEH6</accession>
<name>A0A481ZEH6_9VIRU</name>
<dbReference type="EMBL" id="MK500589">
    <property type="protein sequence ID" value="QBK93021.1"/>
    <property type="molecule type" value="Genomic_DNA"/>
</dbReference>
<proteinExistence type="predicted"/>
<sequence>MFSLGVFLTGFYKHFLEWVRSFFRIESYKLGDYHIFYYKIENNVYSVISRFDPAKVPDNLNGARRVYCILKTGKRVEITTQPGILYPEFSCDSLGCIYVELIDLTKGTKTVFVDDYDISRFLNGDEICEYAYTEKI</sequence>
<protein>
    <submittedName>
        <fullName evidence="1">Uncharacterized protein</fullName>
    </submittedName>
</protein>
<gene>
    <name evidence="1" type="ORF">LCPAC403_01550</name>
</gene>
<evidence type="ECO:0000313" key="1">
    <source>
        <dbReference type="EMBL" id="QBK93021.1"/>
    </source>
</evidence>
<reference evidence="1" key="1">
    <citation type="journal article" date="2019" name="MBio">
        <title>Virus Genomes from Deep Sea Sediments Expand the Ocean Megavirome and Support Independent Origins of Viral Gigantism.</title>
        <authorList>
            <person name="Backstrom D."/>
            <person name="Yutin N."/>
            <person name="Jorgensen S.L."/>
            <person name="Dharamshi J."/>
            <person name="Homa F."/>
            <person name="Zaremba-Niedwiedzka K."/>
            <person name="Spang A."/>
            <person name="Wolf Y.I."/>
            <person name="Koonin E.V."/>
            <person name="Ettema T.J."/>
        </authorList>
    </citation>
    <scope>NUCLEOTIDE SEQUENCE</scope>
</reference>
<organism evidence="1">
    <name type="scientific">Pithovirus LCPAC403</name>
    <dbReference type="NCBI Taxonomy" id="2506596"/>
    <lineage>
        <taxon>Viruses</taxon>
        <taxon>Pithoviruses</taxon>
    </lineage>
</organism>